<proteinExistence type="predicted"/>
<reference evidence="1" key="1">
    <citation type="submission" date="2018-09" db="EMBL/GenBank/DDBJ databases">
        <title>A genomic encyclopedia of anaerobic methanotrophic archaea.</title>
        <authorList>
            <person name="Skennerton C.T."/>
            <person name="Chadwick G.L."/>
            <person name="Laso-Perez R."/>
            <person name="Leu A.O."/>
            <person name="Speth D.R."/>
            <person name="Yu H."/>
            <person name="Morgan-Lang C."/>
            <person name="Hatzenpichler R."/>
            <person name="Goudeau D."/>
            <person name="Malmstrom R."/>
            <person name="Woyke T."/>
            <person name="Hallam S."/>
            <person name="Tyson G.W."/>
            <person name="Wegener G."/>
            <person name="Boetius A."/>
            <person name="Orphan V.J."/>
        </authorList>
    </citation>
    <scope>NUCLEOTIDE SEQUENCE</scope>
    <source>
        <strain evidence="1">CONS3730D10UFb2</strain>
    </source>
</reference>
<sequence length="376" mass="42205">MTHENTQITSPPSPSEILLHLGPQHPLQPGPFLLDLKIDGETIREAELKIGYIHKGMEKVFEDRTYIQIMPLTDRICYLASNANNDVYCRAVEELLGIEPTPRAKYLRVITNELNRIQSHLLGIGEYTTDVGFLTMFIYMVRERESIVSLLEAITGSRLNHNYARFGGVANDLPPNYKSMALKTLGEIGKLVKSHDEMMSSDSIYLKRTKGVGVLTDKVASELGVAGPPLRATGVEYDLRRIEPYLVYDDLDFKVITQQDGDVFSRVKVRLLEIQESIFIIEQCLDQMPSGPYKQHVTPYITRPKVGEVYTRIEDPRGELAMYLVSDGSNKPYRFRIRGPAFATAQALPPLLIGTYMADVAAIAASMDSCTSEVDR</sequence>
<dbReference type="EC" id="1.6.5.11" evidence="1"/>
<name>A0AC61SCC4_9EURY</name>
<evidence type="ECO:0000313" key="2">
    <source>
        <dbReference type="Proteomes" id="UP000315423"/>
    </source>
</evidence>
<dbReference type="EMBL" id="QYBA01000054">
    <property type="protein sequence ID" value="TKY92233.1"/>
    <property type="molecule type" value="Genomic_DNA"/>
</dbReference>
<organism evidence="1 2">
    <name type="scientific">Candidatus Methanomarinus sp</name>
    <dbReference type="NCBI Taxonomy" id="3386244"/>
    <lineage>
        <taxon>Archaea</taxon>
        <taxon>Methanobacteriati</taxon>
        <taxon>Methanobacteriota</taxon>
        <taxon>Stenosarchaea group</taxon>
        <taxon>Methanomicrobia</taxon>
        <taxon>Methanosarcinales</taxon>
        <taxon>ANME-2 cluster</taxon>
        <taxon>Candidatus Methanocomedenaceae</taxon>
        <taxon>Candidatus Methanomarinus</taxon>
    </lineage>
</organism>
<keyword evidence="1" id="KW-0560">Oxidoreductase</keyword>
<comment type="caution">
    <text evidence="1">The sequence shown here is derived from an EMBL/GenBank/DDBJ whole genome shotgun (WGS) entry which is preliminary data.</text>
</comment>
<accession>A0AC61SCC4</accession>
<protein>
    <submittedName>
        <fullName evidence="1">NADH-quinone oxidoreductase subunit D</fullName>
        <ecNumber evidence="1">1.6.5.11</ecNumber>
    </submittedName>
</protein>
<dbReference type="Proteomes" id="UP000315423">
    <property type="component" value="Unassembled WGS sequence"/>
</dbReference>
<gene>
    <name evidence="1" type="ORF">C5S46_01700</name>
</gene>
<evidence type="ECO:0000313" key="1">
    <source>
        <dbReference type="EMBL" id="TKY92233.1"/>
    </source>
</evidence>